<evidence type="ECO:0000256" key="2">
    <source>
        <dbReference type="HAMAP-Rule" id="MF_00634"/>
    </source>
</evidence>
<organism evidence="3 4">
    <name type="scientific">Methylocapsa polymorpha</name>
    <dbReference type="NCBI Taxonomy" id="3080828"/>
    <lineage>
        <taxon>Bacteria</taxon>
        <taxon>Pseudomonadati</taxon>
        <taxon>Pseudomonadota</taxon>
        <taxon>Alphaproteobacteria</taxon>
        <taxon>Hyphomicrobiales</taxon>
        <taxon>Beijerinckiaceae</taxon>
        <taxon>Methylocapsa</taxon>
    </lineage>
</organism>
<dbReference type="Gene3D" id="3.30.1200.10">
    <property type="entry name" value="YggU-like"/>
    <property type="match status" value="1"/>
</dbReference>
<protein>
    <recommendedName>
        <fullName evidence="2">UPF0235 protein RZS28_13385</fullName>
    </recommendedName>
</protein>
<evidence type="ECO:0000256" key="1">
    <source>
        <dbReference type="ARBA" id="ARBA00010364"/>
    </source>
</evidence>
<dbReference type="PANTHER" id="PTHR13420">
    <property type="entry name" value="UPF0235 PROTEIN C15ORF40"/>
    <property type="match status" value="1"/>
</dbReference>
<reference evidence="3 4" key="1">
    <citation type="submission" date="2023-10" db="EMBL/GenBank/DDBJ databases">
        <title>Novel methanotroph of the genus Methylocapsa from a subarctic wetland.</title>
        <authorList>
            <person name="Belova S.E."/>
            <person name="Oshkin I.Y."/>
            <person name="Miroshnikov K."/>
            <person name="Dedysh S.N."/>
        </authorList>
    </citation>
    <scope>NUCLEOTIDE SEQUENCE [LARGE SCALE GENOMIC DNA]</scope>
    <source>
        <strain evidence="3 4">RX1</strain>
    </source>
</reference>
<dbReference type="InterPro" id="IPR036591">
    <property type="entry name" value="YggU-like_sf"/>
</dbReference>
<dbReference type="Pfam" id="PF02594">
    <property type="entry name" value="DUF167"/>
    <property type="match status" value="1"/>
</dbReference>
<name>A0ABZ0HNB3_9HYPH</name>
<gene>
    <name evidence="3" type="ORF">RZS28_13385</name>
</gene>
<comment type="similarity">
    <text evidence="1 2">Belongs to the UPF0235 family.</text>
</comment>
<dbReference type="Proteomes" id="UP001626536">
    <property type="component" value="Chromosome"/>
</dbReference>
<evidence type="ECO:0000313" key="4">
    <source>
        <dbReference type="Proteomes" id="UP001626536"/>
    </source>
</evidence>
<dbReference type="SUPFAM" id="SSF69786">
    <property type="entry name" value="YggU-like"/>
    <property type="match status" value="1"/>
</dbReference>
<dbReference type="HAMAP" id="MF_00634">
    <property type="entry name" value="UPF0235"/>
    <property type="match status" value="1"/>
</dbReference>
<dbReference type="PANTHER" id="PTHR13420:SF7">
    <property type="entry name" value="UPF0235 PROTEIN C15ORF40"/>
    <property type="match status" value="1"/>
</dbReference>
<keyword evidence="4" id="KW-1185">Reference proteome</keyword>
<accession>A0ABZ0HNB3</accession>
<proteinExistence type="inferred from homology"/>
<dbReference type="NCBIfam" id="NF002348">
    <property type="entry name" value="PRK01310.1"/>
    <property type="match status" value="1"/>
</dbReference>
<evidence type="ECO:0000313" key="3">
    <source>
        <dbReference type="EMBL" id="WOJ88797.1"/>
    </source>
</evidence>
<sequence length="106" mass="11243">MTDVPWSVRGGDLILSVRLTPKSSRDEIGGVDRLADGKMVLKVRVRALPQDGEANEALIRLFAKALHIPLASVRIEAGASGRVKTLSLAGDPEALQAALSSLSQRS</sequence>
<dbReference type="InterPro" id="IPR003746">
    <property type="entry name" value="DUF167"/>
</dbReference>
<dbReference type="NCBIfam" id="TIGR00251">
    <property type="entry name" value="DUF167 family protein"/>
    <property type="match status" value="1"/>
</dbReference>
<dbReference type="RefSeq" id="WP_407338234.1">
    <property type="nucleotide sequence ID" value="NZ_CP136862.1"/>
</dbReference>
<dbReference type="SMART" id="SM01152">
    <property type="entry name" value="DUF167"/>
    <property type="match status" value="1"/>
</dbReference>
<dbReference type="EMBL" id="CP136862">
    <property type="protein sequence ID" value="WOJ88797.1"/>
    <property type="molecule type" value="Genomic_DNA"/>
</dbReference>